<dbReference type="Proteomes" id="UP001556196">
    <property type="component" value="Unassembled WGS sequence"/>
</dbReference>
<dbReference type="InterPro" id="IPR000182">
    <property type="entry name" value="GNAT_dom"/>
</dbReference>
<keyword evidence="1" id="KW-0808">Transferase</keyword>
<protein>
    <submittedName>
        <fullName evidence="4">GNAT family N-acetyltransferase</fullName>
    </submittedName>
</protein>
<sequence length="155" mass="17071">MAITIAAETPLQDDVRAMVADLNATMIPLTPREFQFQLTVEQMAEPALTTFVARDGNGRHVGMASLKDHGGGLGEVKRMFTLPEVRGQRVGSMLLERLEQLAREKGLSRLVLETGEAPGFEAAYRVYERGGFTVCGAVLDYPDSGFSRFYEKKIS</sequence>
<feature type="domain" description="N-acetyltransferase" evidence="3">
    <location>
        <begin position="3"/>
        <end position="155"/>
    </location>
</feature>
<evidence type="ECO:0000313" key="4">
    <source>
        <dbReference type="EMBL" id="MEW9808438.1"/>
    </source>
</evidence>
<organism evidence="4 5">
    <name type="scientific">Mesorhizobium marinum</name>
    <dbReference type="NCBI Taxonomy" id="3228790"/>
    <lineage>
        <taxon>Bacteria</taxon>
        <taxon>Pseudomonadati</taxon>
        <taxon>Pseudomonadota</taxon>
        <taxon>Alphaproteobacteria</taxon>
        <taxon>Hyphomicrobiales</taxon>
        <taxon>Phyllobacteriaceae</taxon>
        <taxon>Mesorhizobium</taxon>
    </lineage>
</organism>
<gene>
    <name evidence="4" type="ORF">ABUE31_20800</name>
</gene>
<dbReference type="EMBL" id="JBFOCI010000008">
    <property type="protein sequence ID" value="MEW9808438.1"/>
    <property type="molecule type" value="Genomic_DNA"/>
</dbReference>
<dbReference type="PANTHER" id="PTHR43877:SF2">
    <property type="entry name" value="AMINOALKYLPHOSPHONATE N-ACETYLTRANSFERASE-RELATED"/>
    <property type="match status" value="1"/>
</dbReference>
<dbReference type="SUPFAM" id="SSF55729">
    <property type="entry name" value="Acyl-CoA N-acyltransferases (Nat)"/>
    <property type="match status" value="1"/>
</dbReference>
<keyword evidence="2" id="KW-0012">Acyltransferase</keyword>
<dbReference type="PANTHER" id="PTHR43877">
    <property type="entry name" value="AMINOALKYLPHOSPHONATE N-ACETYLTRANSFERASE-RELATED-RELATED"/>
    <property type="match status" value="1"/>
</dbReference>
<dbReference type="InterPro" id="IPR050832">
    <property type="entry name" value="Bact_Acetyltransf"/>
</dbReference>
<dbReference type="RefSeq" id="WP_367725669.1">
    <property type="nucleotide sequence ID" value="NZ_JBFOCH010000011.1"/>
</dbReference>
<evidence type="ECO:0000256" key="1">
    <source>
        <dbReference type="ARBA" id="ARBA00022679"/>
    </source>
</evidence>
<proteinExistence type="predicted"/>
<keyword evidence="5" id="KW-1185">Reference proteome</keyword>
<name>A0ABV3R592_9HYPH</name>
<reference evidence="4 5" key="1">
    <citation type="submission" date="2024-06" db="EMBL/GenBank/DDBJ databases">
        <authorList>
            <person name="Tuo L."/>
        </authorList>
    </citation>
    <scope>NUCLEOTIDE SEQUENCE [LARGE SCALE GENOMIC DNA]</scope>
    <source>
        <strain evidence="4 5">ZMM04-5</strain>
    </source>
</reference>
<dbReference type="Gene3D" id="3.40.630.30">
    <property type="match status" value="1"/>
</dbReference>
<evidence type="ECO:0000256" key="2">
    <source>
        <dbReference type="ARBA" id="ARBA00023315"/>
    </source>
</evidence>
<evidence type="ECO:0000259" key="3">
    <source>
        <dbReference type="PROSITE" id="PS51186"/>
    </source>
</evidence>
<dbReference type="CDD" id="cd04301">
    <property type="entry name" value="NAT_SF"/>
    <property type="match status" value="1"/>
</dbReference>
<evidence type="ECO:0000313" key="5">
    <source>
        <dbReference type="Proteomes" id="UP001556196"/>
    </source>
</evidence>
<accession>A0ABV3R592</accession>
<comment type="caution">
    <text evidence="4">The sequence shown here is derived from an EMBL/GenBank/DDBJ whole genome shotgun (WGS) entry which is preliminary data.</text>
</comment>
<dbReference type="Pfam" id="PF00583">
    <property type="entry name" value="Acetyltransf_1"/>
    <property type="match status" value="1"/>
</dbReference>
<dbReference type="InterPro" id="IPR016181">
    <property type="entry name" value="Acyl_CoA_acyltransferase"/>
</dbReference>
<dbReference type="PROSITE" id="PS51186">
    <property type="entry name" value="GNAT"/>
    <property type="match status" value="1"/>
</dbReference>